<dbReference type="AlphaFoldDB" id="B4K103"/>
<dbReference type="HOGENOM" id="CLU_2294518_0_0_1"/>
<name>B4K103_DROGR</name>
<dbReference type="EMBL" id="CH916671">
    <property type="protein sequence ID" value="EDV90868.1"/>
    <property type="molecule type" value="Genomic_DNA"/>
</dbReference>
<dbReference type="InParanoid" id="B4K103"/>
<keyword evidence="1" id="KW-0732">Signal</keyword>
<gene>
    <name evidence="2" type="primary">Dgri\GH22448</name>
    <name evidence="2" type="ORF">Dgri_GH22448</name>
</gene>
<reference evidence="2 3" key="1">
    <citation type="journal article" date="2007" name="Nature">
        <title>Evolution of genes and genomes on the Drosophila phylogeny.</title>
        <authorList>
            <consortium name="Drosophila 12 Genomes Consortium"/>
            <person name="Clark A.G."/>
            <person name="Eisen M.B."/>
            <person name="Smith D.R."/>
            <person name="Bergman C.M."/>
            <person name="Oliver B."/>
            <person name="Markow T.A."/>
            <person name="Kaufman T.C."/>
            <person name="Kellis M."/>
            <person name="Gelbart W."/>
            <person name="Iyer V.N."/>
            <person name="Pollard D.A."/>
            <person name="Sackton T.B."/>
            <person name="Larracuente A.M."/>
            <person name="Singh N.D."/>
            <person name="Abad J.P."/>
            <person name="Abt D.N."/>
            <person name="Adryan B."/>
            <person name="Aguade M."/>
            <person name="Akashi H."/>
            <person name="Anderson W.W."/>
            <person name="Aquadro C.F."/>
            <person name="Ardell D.H."/>
            <person name="Arguello R."/>
            <person name="Artieri C.G."/>
            <person name="Barbash D.A."/>
            <person name="Barker D."/>
            <person name="Barsanti P."/>
            <person name="Batterham P."/>
            <person name="Batzoglou S."/>
            <person name="Begun D."/>
            <person name="Bhutkar A."/>
            <person name="Blanco E."/>
            <person name="Bosak S.A."/>
            <person name="Bradley R.K."/>
            <person name="Brand A.D."/>
            <person name="Brent M.R."/>
            <person name="Brooks A.N."/>
            <person name="Brown R.H."/>
            <person name="Butlin R.K."/>
            <person name="Caggese C."/>
            <person name="Calvi B.R."/>
            <person name="Bernardo de Carvalho A."/>
            <person name="Caspi A."/>
            <person name="Castrezana S."/>
            <person name="Celniker S.E."/>
            <person name="Chang J.L."/>
            <person name="Chapple C."/>
            <person name="Chatterji S."/>
            <person name="Chinwalla A."/>
            <person name="Civetta A."/>
            <person name="Clifton S.W."/>
            <person name="Comeron J.M."/>
            <person name="Costello J.C."/>
            <person name="Coyne J.A."/>
            <person name="Daub J."/>
            <person name="David R.G."/>
            <person name="Delcher A.L."/>
            <person name="Delehaunty K."/>
            <person name="Do C.B."/>
            <person name="Ebling H."/>
            <person name="Edwards K."/>
            <person name="Eickbush T."/>
            <person name="Evans J.D."/>
            <person name="Filipski A."/>
            <person name="Findeiss S."/>
            <person name="Freyhult E."/>
            <person name="Fulton L."/>
            <person name="Fulton R."/>
            <person name="Garcia A.C."/>
            <person name="Gardiner A."/>
            <person name="Garfield D.A."/>
            <person name="Garvin B.E."/>
            <person name="Gibson G."/>
            <person name="Gilbert D."/>
            <person name="Gnerre S."/>
            <person name="Godfrey J."/>
            <person name="Good R."/>
            <person name="Gotea V."/>
            <person name="Gravely B."/>
            <person name="Greenberg A.J."/>
            <person name="Griffiths-Jones S."/>
            <person name="Gross S."/>
            <person name="Guigo R."/>
            <person name="Gustafson E.A."/>
            <person name="Haerty W."/>
            <person name="Hahn M.W."/>
            <person name="Halligan D.L."/>
            <person name="Halpern A.L."/>
            <person name="Halter G.M."/>
            <person name="Han M.V."/>
            <person name="Heger A."/>
            <person name="Hillier L."/>
            <person name="Hinrichs A.S."/>
            <person name="Holmes I."/>
            <person name="Hoskins R.A."/>
            <person name="Hubisz M.J."/>
            <person name="Hultmark D."/>
            <person name="Huntley M.A."/>
            <person name="Jaffe D.B."/>
            <person name="Jagadeeshan S."/>
            <person name="Jeck W.R."/>
            <person name="Johnson J."/>
            <person name="Jones C.D."/>
            <person name="Jordan W.C."/>
            <person name="Karpen G.H."/>
            <person name="Kataoka E."/>
            <person name="Keightley P.D."/>
            <person name="Kheradpour P."/>
            <person name="Kirkness E.F."/>
            <person name="Koerich L.B."/>
            <person name="Kristiansen K."/>
            <person name="Kudrna D."/>
            <person name="Kulathinal R.J."/>
            <person name="Kumar S."/>
            <person name="Kwok R."/>
            <person name="Lander E."/>
            <person name="Langley C.H."/>
            <person name="Lapoint R."/>
            <person name="Lazzaro B.P."/>
            <person name="Lee S.J."/>
            <person name="Levesque L."/>
            <person name="Li R."/>
            <person name="Lin C.F."/>
            <person name="Lin M.F."/>
            <person name="Lindblad-Toh K."/>
            <person name="Llopart A."/>
            <person name="Long M."/>
            <person name="Low L."/>
            <person name="Lozovsky E."/>
            <person name="Lu J."/>
            <person name="Luo M."/>
            <person name="Machado C.A."/>
            <person name="Makalowski W."/>
            <person name="Marzo M."/>
            <person name="Matsuda M."/>
            <person name="Matzkin L."/>
            <person name="McAllister B."/>
            <person name="McBride C.S."/>
            <person name="McKernan B."/>
            <person name="McKernan K."/>
            <person name="Mendez-Lago M."/>
            <person name="Minx P."/>
            <person name="Mollenhauer M.U."/>
            <person name="Montooth K."/>
            <person name="Mount S.M."/>
            <person name="Mu X."/>
            <person name="Myers E."/>
            <person name="Negre B."/>
            <person name="Newfeld S."/>
            <person name="Nielsen R."/>
            <person name="Noor M.A."/>
            <person name="O'Grady P."/>
            <person name="Pachter L."/>
            <person name="Papaceit M."/>
            <person name="Parisi M.J."/>
            <person name="Parisi M."/>
            <person name="Parts L."/>
            <person name="Pedersen J.S."/>
            <person name="Pesole G."/>
            <person name="Phillippy A.M."/>
            <person name="Ponting C.P."/>
            <person name="Pop M."/>
            <person name="Porcelli D."/>
            <person name="Powell J.R."/>
            <person name="Prohaska S."/>
            <person name="Pruitt K."/>
            <person name="Puig M."/>
            <person name="Quesneville H."/>
            <person name="Ram K.R."/>
            <person name="Rand D."/>
            <person name="Rasmussen M.D."/>
            <person name="Reed L.K."/>
            <person name="Reenan R."/>
            <person name="Reily A."/>
            <person name="Remington K.A."/>
            <person name="Rieger T.T."/>
            <person name="Ritchie M.G."/>
            <person name="Robin C."/>
            <person name="Rogers Y.H."/>
            <person name="Rohde C."/>
            <person name="Rozas J."/>
            <person name="Rubenfield M.J."/>
            <person name="Ruiz A."/>
            <person name="Russo S."/>
            <person name="Salzberg S.L."/>
            <person name="Sanchez-Gracia A."/>
            <person name="Saranga D.J."/>
            <person name="Sato H."/>
            <person name="Schaeffer S.W."/>
            <person name="Schatz M.C."/>
            <person name="Schlenke T."/>
            <person name="Schwartz R."/>
            <person name="Segarra C."/>
            <person name="Singh R.S."/>
            <person name="Sirot L."/>
            <person name="Sirota M."/>
            <person name="Sisneros N.B."/>
            <person name="Smith C.D."/>
            <person name="Smith T.F."/>
            <person name="Spieth J."/>
            <person name="Stage D.E."/>
            <person name="Stark A."/>
            <person name="Stephan W."/>
            <person name="Strausberg R.L."/>
            <person name="Strempel S."/>
            <person name="Sturgill D."/>
            <person name="Sutton G."/>
            <person name="Sutton G.G."/>
            <person name="Tao W."/>
            <person name="Teichmann S."/>
            <person name="Tobari Y.N."/>
            <person name="Tomimura Y."/>
            <person name="Tsolas J.M."/>
            <person name="Valente V.L."/>
            <person name="Venter E."/>
            <person name="Venter J.C."/>
            <person name="Vicario S."/>
            <person name="Vieira F.G."/>
            <person name="Vilella A.J."/>
            <person name="Villasante A."/>
            <person name="Walenz B."/>
            <person name="Wang J."/>
            <person name="Wasserman M."/>
            <person name="Watts T."/>
            <person name="Wilson D."/>
            <person name="Wilson R.K."/>
            <person name="Wing R.A."/>
            <person name="Wolfner M.F."/>
            <person name="Wong A."/>
            <person name="Wong G.K."/>
            <person name="Wu C.I."/>
            <person name="Wu G."/>
            <person name="Yamamoto D."/>
            <person name="Yang H.P."/>
            <person name="Yang S.P."/>
            <person name="Yorke J.A."/>
            <person name="Yoshida K."/>
            <person name="Zdobnov E."/>
            <person name="Zhang P."/>
            <person name="Zhang Y."/>
            <person name="Zimin A.V."/>
            <person name="Baldwin J."/>
            <person name="Abdouelleil A."/>
            <person name="Abdulkadir J."/>
            <person name="Abebe A."/>
            <person name="Abera B."/>
            <person name="Abreu J."/>
            <person name="Acer S.C."/>
            <person name="Aftuck L."/>
            <person name="Alexander A."/>
            <person name="An P."/>
            <person name="Anderson E."/>
            <person name="Anderson S."/>
            <person name="Arachi H."/>
            <person name="Azer M."/>
            <person name="Bachantsang P."/>
            <person name="Barry A."/>
            <person name="Bayul T."/>
            <person name="Berlin A."/>
            <person name="Bessette D."/>
            <person name="Bloom T."/>
            <person name="Blye J."/>
            <person name="Boguslavskiy L."/>
            <person name="Bonnet C."/>
            <person name="Boukhgalter B."/>
            <person name="Bourzgui I."/>
            <person name="Brown A."/>
            <person name="Cahill P."/>
            <person name="Channer S."/>
            <person name="Cheshatsang Y."/>
            <person name="Chuda L."/>
            <person name="Citroen M."/>
            <person name="Collymore A."/>
            <person name="Cooke P."/>
            <person name="Costello M."/>
            <person name="D'Aco K."/>
            <person name="Daza R."/>
            <person name="De Haan G."/>
            <person name="DeGray S."/>
            <person name="DeMaso C."/>
            <person name="Dhargay N."/>
            <person name="Dooley K."/>
            <person name="Dooley E."/>
            <person name="Doricent M."/>
            <person name="Dorje P."/>
            <person name="Dorjee K."/>
            <person name="Dupes A."/>
            <person name="Elong R."/>
            <person name="Falk J."/>
            <person name="Farina A."/>
            <person name="Faro S."/>
            <person name="Ferguson D."/>
            <person name="Fisher S."/>
            <person name="Foley C.D."/>
            <person name="Franke A."/>
            <person name="Friedrich D."/>
            <person name="Gadbois L."/>
            <person name="Gearin G."/>
            <person name="Gearin C.R."/>
            <person name="Giannoukos G."/>
            <person name="Goode T."/>
            <person name="Graham J."/>
            <person name="Grandbois E."/>
            <person name="Grewal S."/>
            <person name="Gyaltsen K."/>
            <person name="Hafez N."/>
            <person name="Hagos B."/>
            <person name="Hall J."/>
            <person name="Henson C."/>
            <person name="Hollinger A."/>
            <person name="Honan T."/>
            <person name="Huard M.D."/>
            <person name="Hughes L."/>
            <person name="Hurhula B."/>
            <person name="Husby M.E."/>
            <person name="Kamat A."/>
            <person name="Kanga B."/>
            <person name="Kashin S."/>
            <person name="Khazanovich D."/>
            <person name="Kisner P."/>
            <person name="Lance K."/>
            <person name="Lara M."/>
            <person name="Lee W."/>
            <person name="Lennon N."/>
            <person name="Letendre F."/>
            <person name="LeVine R."/>
            <person name="Lipovsky A."/>
            <person name="Liu X."/>
            <person name="Liu J."/>
            <person name="Liu S."/>
            <person name="Lokyitsang T."/>
            <person name="Lokyitsang Y."/>
            <person name="Lubonja R."/>
            <person name="Lui A."/>
            <person name="MacDonald P."/>
            <person name="Magnisalis V."/>
            <person name="Maru K."/>
            <person name="Matthews C."/>
            <person name="McCusker W."/>
            <person name="McDonough S."/>
            <person name="Mehta T."/>
            <person name="Meldrim J."/>
            <person name="Meneus L."/>
            <person name="Mihai O."/>
            <person name="Mihalev A."/>
            <person name="Mihova T."/>
            <person name="Mittelman R."/>
            <person name="Mlenga V."/>
            <person name="Montmayeur A."/>
            <person name="Mulrain L."/>
            <person name="Navidi A."/>
            <person name="Naylor J."/>
            <person name="Negash T."/>
            <person name="Nguyen T."/>
            <person name="Nguyen N."/>
            <person name="Nicol R."/>
            <person name="Norbu C."/>
            <person name="Norbu N."/>
            <person name="Novod N."/>
            <person name="O'Neill B."/>
            <person name="Osman S."/>
            <person name="Markiewicz E."/>
            <person name="Oyono O.L."/>
            <person name="Patti C."/>
            <person name="Phunkhang P."/>
            <person name="Pierre F."/>
            <person name="Priest M."/>
            <person name="Raghuraman S."/>
            <person name="Rege F."/>
            <person name="Reyes R."/>
            <person name="Rise C."/>
            <person name="Rogov P."/>
            <person name="Ross K."/>
            <person name="Ryan E."/>
            <person name="Settipalli S."/>
            <person name="Shea T."/>
            <person name="Sherpa N."/>
            <person name="Shi L."/>
            <person name="Shih D."/>
            <person name="Sparrow T."/>
            <person name="Spaulding J."/>
            <person name="Stalker J."/>
            <person name="Stange-Thomann N."/>
            <person name="Stavropoulos S."/>
            <person name="Stone C."/>
            <person name="Strader C."/>
            <person name="Tesfaye S."/>
            <person name="Thomson T."/>
            <person name="Thoulutsang Y."/>
            <person name="Thoulutsang D."/>
            <person name="Topham K."/>
            <person name="Topping I."/>
            <person name="Tsamla T."/>
            <person name="Vassiliev H."/>
            <person name="Vo A."/>
            <person name="Wangchuk T."/>
            <person name="Wangdi T."/>
            <person name="Weiand M."/>
            <person name="Wilkinson J."/>
            <person name="Wilson A."/>
            <person name="Yadav S."/>
            <person name="Young G."/>
            <person name="Yu Q."/>
            <person name="Zembek L."/>
            <person name="Zhong D."/>
            <person name="Zimmer A."/>
            <person name="Zwirko Z."/>
            <person name="Jaffe D.B."/>
            <person name="Alvarez P."/>
            <person name="Brockman W."/>
            <person name="Butler J."/>
            <person name="Chin C."/>
            <person name="Gnerre S."/>
            <person name="Grabherr M."/>
            <person name="Kleber M."/>
            <person name="Mauceli E."/>
            <person name="MacCallum I."/>
        </authorList>
    </citation>
    <scope>NUCLEOTIDE SEQUENCE [LARGE SCALE GENOMIC DNA]</scope>
    <source>
        <strain evidence="3">Tucson 15287-2541.00</strain>
    </source>
</reference>
<feature type="chain" id="PRO_5002810320" evidence="1">
    <location>
        <begin position="20"/>
        <end position="101"/>
    </location>
</feature>
<protein>
    <submittedName>
        <fullName evidence="2">GH22448</fullName>
    </submittedName>
</protein>
<accession>B4K103</accession>
<evidence type="ECO:0000313" key="2">
    <source>
        <dbReference type="EMBL" id="EDV90868.1"/>
    </source>
</evidence>
<evidence type="ECO:0000313" key="3">
    <source>
        <dbReference type="Proteomes" id="UP000001070"/>
    </source>
</evidence>
<feature type="signal peptide" evidence="1">
    <location>
        <begin position="1"/>
        <end position="19"/>
    </location>
</feature>
<evidence type="ECO:0000256" key="1">
    <source>
        <dbReference type="SAM" id="SignalP"/>
    </source>
</evidence>
<dbReference type="Proteomes" id="UP000001070">
    <property type="component" value="Unassembled WGS sequence"/>
</dbReference>
<sequence length="101" mass="11323">MTLMLLLLMLLRFKSQVSDYADSLTALVSPTITDSQPGIPIDIQNWNIPPNIRMADPVFYKAHRVDLLIGASMFFDLLCVGQIRFVPGLPLLLLLLLQTPK</sequence>
<keyword evidence="3" id="KW-1185">Reference proteome</keyword>
<dbReference type="PhylomeDB" id="B4K103"/>
<organism evidence="3">
    <name type="scientific">Drosophila grimshawi</name>
    <name type="common">Hawaiian fruit fly</name>
    <name type="synonym">Idiomyia grimshawi</name>
    <dbReference type="NCBI Taxonomy" id="7222"/>
    <lineage>
        <taxon>Eukaryota</taxon>
        <taxon>Metazoa</taxon>
        <taxon>Ecdysozoa</taxon>
        <taxon>Arthropoda</taxon>
        <taxon>Hexapoda</taxon>
        <taxon>Insecta</taxon>
        <taxon>Pterygota</taxon>
        <taxon>Neoptera</taxon>
        <taxon>Endopterygota</taxon>
        <taxon>Diptera</taxon>
        <taxon>Brachycera</taxon>
        <taxon>Muscomorpha</taxon>
        <taxon>Ephydroidea</taxon>
        <taxon>Drosophilidae</taxon>
        <taxon>Drosophila</taxon>
        <taxon>Hawaiian Drosophila</taxon>
    </lineage>
</organism>
<dbReference type="OMA" id="HYEYKVI"/>
<proteinExistence type="predicted"/>